<evidence type="ECO:0000256" key="2">
    <source>
        <dbReference type="ARBA" id="ARBA00022475"/>
    </source>
</evidence>
<evidence type="ECO:0000256" key="4">
    <source>
        <dbReference type="ARBA" id="ARBA00022989"/>
    </source>
</evidence>
<sequence length="88" mass="9386">MSLPFFAFLCLFLVVTAVTAAEASDMLSAVIALSVFGVLMATLFVILQAPDVALTQAIINSGLVTSLFLVAYSQTQKRGDDLDRDGDR</sequence>
<dbReference type="Gene3D" id="1.20.120.1200">
    <property type="entry name" value="NADH-ubiquinone/plastoquinone oxidoreductase chain 6, subunit NuoJ"/>
    <property type="match status" value="1"/>
</dbReference>
<dbReference type="AlphaFoldDB" id="A0A9Q7EYA2"/>
<dbReference type="KEGG" id="aram:KAR29_10605"/>
<name>A0A9Q7EYA2_9BACT</name>
<gene>
    <name evidence="9" type="ORF">KAR29_10605</name>
</gene>
<evidence type="ECO:0000259" key="8">
    <source>
        <dbReference type="Pfam" id="PF13244"/>
    </source>
</evidence>
<keyword evidence="7" id="KW-0732">Signal</keyword>
<keyword evidence="2" id="KW-1003">Cell membrane</keyword>
<dbReference type="EMBL" id="CP072943">
    <property type="protein sequence ID" value="QTX31781.1"/>
    <property type="molecule type" value="Genomic_DNA"/>
</dbReference>
<keyword evidence="3 6" id="KW-0812">Transmembrane</keyword>
<dbReference type="InterPro" id="IPR025383">
    <property type="entry name" value="MrpA_C/MbhD"/>
</dbReference>
<evidence type="ECO:0000256" key="6">
    <source>
        <dbReference type="SAM" id="Phobius"/>
    </source>
</evidence>
<feature type="chain" id="PRO_5040380810" evidence="7">
    <location>
        <begin position="21"/>
        <end position="88"/>
    </location>
</feature>
<dbReference type="GO" id="GO:0005886">
    <property type="term" value="C:plasma membrane"/>
    <property type="evidence" value="ECO:0007669"/>
    <property type="project" value="UniProtKB-SubCell"/>
</dbReference>
<feature type="signal peptide" evidence="7">
    <location>
        <begin position="1"/>
        <end position="20"/>
    </location>
</feature>
<protein>
    <submittedName>
        <fullName evidence="9">DUF4040 domain-containing protein</fullName>
    </submittedName>
</protein>
<proteinExistence type="predicted"/>
<keyword evidence="5 6" id="KW-0472">Membrane</keyword>
<evidence type="ECO:0000313" key="9">
    <source>
        <dbReference type="EMBL" id="QTX31781.1"/>
    </source>
</evidence>
<evidence type="ECO:0000313" key="10">
    <source>
        <dbReference type="Proteomes" id="UP000671879"/>
    </source>
</evidence>
<dbReference type="Pfam" id="PF13244">
    <property type="entry name" value="MbhD"/>
    <property type="match status" value="1"/>
</dbReference>
<evidence type="ECO:0000256" key="5">
    <source>
        <dbReference type="ARBA" id="ARBA00023136"/>
    </source>
</evidence>
<dbReference type="RefSeq" id="WP_274372965.1">
    <property type="nucleotide sequence ID" value="NZ_CP072943.1"/>
</dbReference>
<feature type="transmembrane region" description="Helical" evidence="6">
    <location>
        <begin position="30"/>
        <end position="47"/>
    </location>
</feature>
<keyword evidence="10" id="KW-1185">Reference proteome</keyword>
<evidence type="ECO:0000256" key="3">
    <source>
        <dbReference type="ARBA" id="ARBA00022692"/>
    </source>
</evidence>
<evidence type="ECO:0000256" key="1">
    <source>
        <dbReference type="ARBA" id="ARBA00004651"/>
    </source>
</evidence>
<accession>A0A9Q7EYA2</accession>
<dbReference type="InterPro" id="IPR042106">
    <property type="entry name" value="Nuo/plastoQ_OxRdtase_6_NuoJ"/>
</dbReference>
<feature type="domain" description="MrpA C-terminal/MbhD" evidence="8">
    <location>
        <begin position="11"/>
        <end position="76"/>
    </location>
</feature>
<evidence type="ECO:0000256" key="7">
    <source>
        <dbReference type="SAM" id="SignalP"/>
    </source>
</evidence>
<feature type="transmembrane region" description="Helical" evidence="6">
    <location>
        <begin position="54"/>
        <end position="72"/>
    </location>
</feature>
<keyword evidence="4 6" id="KW-1133">Transmembrane helix</keyword>
<comment type="subcellular location">
    <subcellularLocation>
        <location evidence="1">Cell membrane</location>
        <topology evidence="1">Multi-pass membrane protein</topology>
    </subcellularLocation>
</comment>
<dbReference type="Proteomes" id="UP000671879">
    <property type="component" value="Chromosome"/>
</dbReference>
<organism evidence="9 10">
    <name type="scientific">Aminithiophilus ramosus</name>
    <dbReference type="NCBI Taxonomy" id="3029084"/>
    <lineage>
        <taxon>Bacteria</taxon>
        <taxon>Thermotogati</taxon>
        <taxon>Synergistota</taxon>
        <taxon>Synergistia</taxon>
        <taxon>Synergistales</taxon>
        <taxon>Aminithiophilaceae</taxon>
        <taxon>Aminithiophilus</taxon>
    </lineage>
</organism>
<reference evidence="10" key="1">
    <citation type="submission" date="2021-04" db="EMBL/GenBank/DDBJ databases">
        <title>A novel Synergistetes isolate from a pyrite-forming mixed culture.</title>
        <authorList>
            <person name="Bunk B."/>
            <person name="Sproer C."/>
            <person name="Spring S."/>
            <person name="Pester M."/>
        </authorList>
    </citation>
    <scope>NUCLEOTIDE SEQUENCE [LARGE SCALE GENOMIC DNA]</scope>
    <source>
        <strain evidence="10">J.5.4.2-T.3.5.2</strain>
    </source>
</reference>